<evidence type="ECO:0000256" key="4">
    <source>
        <dbReference type="ARBA" id="ARBA00022692"/>
    </source>
</evidence>
<evidence type="ECO:0000256" key="9">
    <source>
        <dbReference type="ARBA" id="ARBA00023065"/>
    </source>
</evidence>
<keyword evidence="7" id="KW-0630">Potassium</keyword>
<dbReference type="PANTHER" id="PTHR11537:SF252">
    <property type="entry name" value="POTASSIUM VOLTAGE-GATED CHANNEL PROTEIN SHAW"/>
    <property type="match status" value="1"/>
</dbReference>
<keyword evidence="9" id="KW-0406">Ion transport</keyword>
<dbReference type="Pfam" id="PF02214">
    <property type="entry name" value="BTB_2"/>
    <property type="match status" value="1"/>
</dbReference>
<evidence type="ECO:0000313" key="15">
    <source>
        <dbReference type="EMBL" id="CAH3015409.1"/>
    </source>
</evidence>
<dbReference type="InterPro" id="IPR003131">
    <property type="entry name" value="T1-type_BTB"/>
</dbReference>
<feature type="region of interest" description="Disordered" evidence="12">
    <location>
        <begin position="713"/>
        <end position="787"/>
    </location>
</feature>
<keyword evidence="8 13" id="KW-1133">Transmembrane helix</keyword>
<name>A0ABN8LID3_9CNID</name>
<feature type="domain" description="BTB" evidence="14">
    <location>
        <begin position="13"/>
        <end position="113"/>
    </location>
</feature>
<comment type="subcellular location">
    <subcellularLocation>
        <location evidence="1">Membrane</location>
        <topology evidence="1">Multi-pass membrane protein</topology>
    </subcellularLocation>
</comment>
<evidence type="ECO:0000256" key="5">
    <source>
        <dbReference type="ARBA" id="ARBA00022826"/>
    </source>
</evidence>
<dbReference type="InterPro" id="IPR028325">
    <property type="entry name" value="VG_K_chnl"/>
</dbReference>
<dbReference type="InterPro" id="IPR005821">
    <property type="entry name" value="Ion_trans_dom"/>
</dbReference>
<dbReference type="Gene3D" id="3.30.710.10">
    <property type="entry name" value="Potassium Channel Kv1.1, Chain A"/>
    <property type="match status" value="1"/>
</dbReference>
<dbReference type="InterPro" id="IPR027359">
    <property type="entry name" value="Volt_channel_dom_sf"/>
</dbReference>
<dbReference type="PANTHER" id="PTHR11537">
    <property type="entry name" value="VOLTAGE-GATED POTASSIUM CHANNEL"/>
    <property type="match status" value="1"/>
</dbReference>
<dbReference type="SUPFAM" id="SSF81324">
    <property type="entry name" value="Voltage-gated potassium channels"/>
    <property type="match status" value="1"/>
</dbReference>
<feature type="compositionally biased region" description="Polar residues" evidence="12">
    <location>
        <begin position="732"/>
        <end position="761"/>
    </location>
</feature>
<evidence type="ECO:0000256" key="13">
    <source>
        <dbReference type="SAM" id="Phobius"/>
    </source>
</evidence>
<feature type="compositionally biased region" description="Polar residues" evidence="12">
    <location>
        <begin position="448"/>
        <end position="458"/>
    </location>
</feature>
<dbReference type="CDD" id="cd18379">
    <property type="entry name" value="BTB_POZ_Kv3_KCNC"/>
    <property type="match status" value="1"/>
</dbReference>
<evidence type="ECO:0000256" key="10">
    <source>
        <dbReference type="ARBA" id="ARBA00023136"/>
    </source>
</evidence>
<dbReference type="Gene3D" id="1.10.287.70">
    <property type="match status" value="1"/>
</dbReference>
<keyword evidence="4 13" id="KW-0812">Transmembrane</keyword>
<evidence type="ECO:0000256" key="3">
    <source>
        <dbReference type="ARBA" id="ARBA00022538"/>
    </source>
</evidence>
<dbReference type="PRINTS" id="PR00169">
    <property type="entry name" value="KCHANNEL"/>
</dbReference>
<gene>
    <name evidence="15" type="ORF">PEVE_00016479</name>
</gene>
<sequence length="818" mass="92552">MGTTSQFDASDKSRILINVGGFRHETHVSTLKNIPDTRLYWIAENVLSDSSEKREFFYDRHPGAFTQILNYYRTGKLHYPTDMCGPMFEEELGFWGIDEKQMEPCCWATYTKHREAEENLKEFVGPVFEDIQQNDLERSSSDISGINERKDNVWKRIQPKIWNIMDEPHSSQLAKVVSYLSCFFISLSIAAFCVSTLPGIREETKGEIMGHQEGLAALEIVCSSFFTLEFLIRVTFCPKKIEFVKKPMNWIDLISILPFYVGYFYHDNMVKMFLVIRVLRLFRFVKLSYGLQIMIHTLKASSHELVLLLLILLIPVVMFSSIVYYIEIMIDEKSEFRSVPQSFWWCLITMTTVGYGDLTPQTWPGKIIGGACAVCGVLIVALPISVIGSNFSLYYAHAQARLKLPMKQHRLVLGGVPGLLTKHQELSSRRKKKSAAVPSIDPEMSMVTERTSLRSSMPHSPLLELRRVSNKHAHDSETELVGEEDEKGTTSPLLRPSPQMQPRGQPDKVIYSRRRPRRTSGTLQLPRQSVQEEVEEGEEVQQQANALSRDLSRANQMTTENQNKKFSCNANPSPERPNSDRESVAMVQPFCRAHSPIGNNLKEKDVQNTVKAQPDPFDSLERLQKDNIRAKWFLQDTNSQQPTEKATPIIVNGDINSFNSSQRPLLGQSPGSTEELDSNQLYPTISPLKKRKSFSDSLLCTVPQDEDLRQRDDLVNGLPSDHSIDGGDGSVKLNSKETISPNSQGKGSPLSNKKVLNTNGPCSKHSDEETISSRNRTTTHPCYDPMDFSKRRRNAACAVGILPPSERGSESDFLETNI</sequence>
<reference evidence="15 16" key="1">
    <citation type="submission" date="2022-05" db="EMBL/GenBank/DDBJ databases">
        <authorList>
            <consortium name="Genoscope - CEA"/>
            <person name="William W."/>
        </authorList>
    </citation>
    <scope>NUCLEOTIDE SEQUENCE [LARGE SCALE GENOMIC DNA]</scope>
</reference>
<evidence type="ECO:0000256" key="7">
    <source>
        <dbReference type="ARBA" id="ARBA00022958"/>
    </source>
</evidence>
<evidence type="ECO:0000313" key="16">
    <source>
        <dbReference type="Proteomes" id="UP001159427"/>
    </source>
</evidence>
<keyword evidence="10 13" id="KW-0472">Membrane</keyword>
<dbReference type="PRINTS" id="PR01491">
    <property type="entry name" value="KVCHANNEL"/>
</dbReference>
<feature type="compositionally biased region" description="Polar residues" evidence="12">
    <location>
        <begin position="559"/>
        <end position="572"/>
    </location>
</feature>
<proteinExistence type="predicted"/>
<evidence type="ECO:0000256" key="8">
    <source>
        <dbReference type="ARBA" id="ARBA00022989"/>
    </source>
</evidence>
<dbReference type="InterPro" id="IPR000210">
    <property type="entry name" value="BTB/POZ_dom"/>
</dbReference>
<organism evidence="15 16">
    <name type="scientific">Porites evermanni</name>
    <dbReference type="NCBI Taxonomy" id="104178"/>
    <lineage>
        <taxon>Eukaryota</taxon>
        <taxon>Metazoa</taxon>
        <taxon>Cnidaria</taxon>
        <taxon>Anthozoa</taxon>
        <taxon>Hexacorallia</taxon>
        <taxon>Scleractinia</taxon>
        <taxon>Fungiina</taxon>
        <taxon>Poritidae</taxon>
        <taxon>Porites</taxon>
    </lineage>
</organism>
<feature type="transmembrane region" description="Helical" evidence="13">
    <location>
        <begin position="215"/>
        <end position="236"/>
    </location>
</feature>
<feature type="compositionally biased region" description="Basic and acidic residues" evidence="12">
    <location>
        <begin position="464"/>
        <end position="477"/>
    </location>
</feature>
<dbReference type="EMBL" id="CALNXI010000023">
    <property type="protein sequence ID" value="CAH3015409.1"/>
    <property type="molecule type" value="Genomic_DNA"/>
</dbReference>
<evidence type="ECO:0000256" key="1">
    <source>
        <dbReference type="ARBA" id="ARBA00004141"/>
    </source>
</evidence>
<evidence type="ECO:0000259" key="14">
    <source>
        <dbReference type="SMART" id="SM00225"/>
    </source>
</evidence>
<feature type="compositionally biased region" description="Polar residues" evidence="12">
    <location>
        <begin position="654"/>
        <end position="663"/>
    </location>
</feature>
<dbReference type="InterPro" id="IPR011333">
    <property type="entry name" value="SKP1/BTB/POZ_sf"/>
</dbReference>
<keyword evidence="6" id="KW-0851">Voltage-gated channel</keyword>
<evidence type="ECO:0000256" key="12">
    <source>
        <dbReference type="SAM" id="MobiDB-lite"/>
    </source>
</evidence>
<feature type="transmembrane region" description="Helical" evidence="13">
    <location>
        <begin position="176"/>
        <end position="194"/>
    </location>
</feature>
<evidence type="ECO:0000256" key="2">
    <source>
        <dbReference type="ARBA" id="ARBA00022448"/>
    </source>
</evidence>
<keyword evidence="3" id="KW-0633">Potassium transport</keyword>
<feature type="transmembrane region" description="Helical" evidence="13">
    <location>
        <begin position="305"/>
        <end position="326"/>
    </location>
</feature>
<feature type="transmembrane region" description="Helical" evidence="13">
    <location>
        <begin position="367"/>
        <end position="396"/>
    </location>
</feature>
<feature type="region of interest" description="Disordered" evidence="12">
    <location>
        <begin position="424"/>
        <end position="547"/>
    </location>
</feature>
<keyword evidence="11" id="KW-0407">Ion channel</keyword>
<protein>
    <recommendedName>
        <fullName evidence="14">BTB domain-containing protein</fullName>
    </recommendedName>
</protein>
<accession>A0ABN8LID3</accession>
<dbReference type="PRINTS" id="PR01498">
    <property type="entry name" value="SHAWCHANNEL"/>
</dbReference>
<dbReference type="Proteomes" id="UP001159427">
    <property type="component" value="Unassembled WGS sequence"/>
</dbReference>
<comment type="caution">
    <text evidence="15">The sequence shown here is derived from an EMBL/GenBank/DDBJ whole genome shotgun (WGS) entry which is preliminary data.</text>
</comment>
<feature type="region of interest" description="Disordered" evidence="12">
    <location>
        <begin position="559"/>
        <end position="580"/>
    </location>
</feature>
<dbReference type="SUPFAM" id="SSF54695">
    <property type="entry name" value="POZ domain"/>
    <property type="match status" value="1"/>
</dbReference>
<dbReference type="Gene3D" id="1.20.120.350">
    <property type="entry name" value="Voltage-gated potassium channels. Chain C"/>
    <property type="match status" value="1"/>
</dbReference>
<keyword evidence="2" id="KW-0813">Transport</keyword>
<keyword evidence="5" id="KW-0631">Potassium channel</keyword>
<evidence type="ECO:0000256" key="11">
    <source>
        <dbReference type="ARBA" id="ARBA00023303"/>
    </source>
</evidence>
<keyword evidence="16" id="KW-1185">Reference proteome</keyword>
<dbReference type="SMART" id="SM00225">
    <property type="entry name" value="BTB"/>
    <property type="match status" value="1"/>
</dbReference>
<feature type="transmembrane region" description="Helical" evidence="13">
    <location>
        <begin position="278"/>
        <end position="299"/>
    </location>
</feature>
<evidence type="ECO:0000256" key="6">
    <source>
        <dbReference type="ARBA" id="ARBA00022882"/>
    </source>
</evidence>
<dbReference type="InterPro" id="IPR003974">
    <property type="entry name" value="K_chnl_volt-dep_Kv3"/>
</dbReference>
<dbReference type="Pfam" id="PF00520">
    <property type="entry name" value="Ion_trans"/>
    <property type="match status" value="1"/>
</dbReference>
<dbReference type="InterPro" id="IPR003968">
    <property type="entry name" value="K_chnl_volt-dep_Kv"/>
</dbReference>
<feature type="region of interest" description="Disordered" evidence="12">
    <location>
        <begin position="654"/>
        <end position="680"/>
    </location>
</feature>